<organism evidence="2 3">
    <name type="scientific">Acer saccharum</name>
    <name type="common">Sugar maple</name>
    <dbReference type="NCBI Taxonomy" id="4024"/>
    <lineage>
        <taxon>Eukaryota</taxon>
        <taxon>Viridiplantae</taxon>
        <taxon>Streptophyta</taxon>
        <taxon>Embryophyta</taxon>
        <taxon>Tracheophyta</taxon>
        <taxon>Spermatophyta</taxon>
        <taxon>Magnoliopsida</taxon>
        <taxon>eudicotyledons</taxon>
        <taxon>Gunneridae</taxon>
        <taxon>Pentapetalae</taxon>
        <taxon>rosids</taxon>
        <taxon>malvids</taxon>
        <taxon>Sapindales</taxon>
        <taxon>Sapindaceae</taxon>
        <taxon>Hippocastanoideae</taxon>
        <taxon>Acereae</taxon>
        <taxon>Acer</taxon>
    </lineage>
</organism>
<feature type="region of interest" description="Disordered" evidence="1">
    <location>
        <begin position="243"/>
        <end position="267"/>
    </location>
</feature>
<feature type="compositionally biased region" description="Basic residues" evidence="1">
    <location>
        <begin position="61"/>
        <end position="88"/>
    </location>
</feature>
<proteinExistence type="predicted"/>
<reference evidence="2" key="1">
    <citation type="journal article" date="2022" name="Plant J.">
        <title>Strategies of tolerance reflected in two North American maple genomes.</title>
        <authorList>
            <person name="McEvoy S.L."/>
            <person name="Sezen U.U."/>
            <person name="Trouern-Trend A."/>
            <person name="McMahon S.M."/>
            <person name="Schaberg P.G."/>
            <person name="Yang J."/>
            <person name="Wegrzyn J.L."/>
            <person name="Swenson N.G."/>
        </authorList>
    </citation>
    <scope>NUCLEOTIDE SEQUENCE</scope>
    <source>
        <strain evidence="2">NS2018</strain>
    </source>
</reference>
<evidence type="ECO:0000313" key="3">
    <source>
        <dbReference type="Proteomes" id="UP001168877"/>
    </source>
</evidence>
<evidence type="ECO:0000256" key="1">
    <source>
        <dbReference type="SAM" id="MobiDB-lite"/>
    </source>
</evidence>
<reference evidence="2" key="2">
    <citation type="submission" date="2023-06" db="EMBL/GenBank/DDBJ databases">
        <authorList>
            <person name="Swenson N.G."/>
            <person name="Wegrzyn J.L."/>
            <person name="Mcevoy S.L."/>
        </authorList>
    </citation>
    <scope>NUCLEOTIDE SEQUENCE</scope>
    <source>
        <strain evidence="2">NS2018</strain>
        <tissue evidence="2">Leaf</tissue>
    </source>
</reference>
<keyword evidence="3" id="KW-1185">Reference proteome</keyword>
<dbReference type="EMBL" id="JAUESC010000382">
    <property type="protein sequence ID" value="KAK0587981.1"/>
    <property type="molecule type" value="Genomic_DNA"/>
</dbReference>
<protein>
    <submittedName>
        <fullName evidence="2">Uncharacterized protein</fullName>
    </submittedName>
</protein>
<name>A0AA39VQZ2_ACESA</name>
<feature type="region of interest" description="Disordered" evidence="1">
    <location>
        <begin position="17"/>
        <end position="111"/>
    </location>
</feature>
<gene>
    <name evidence="2" type="ORF">LWI29_032225</name>
</gene>
<feature type="compositionally biased region" description="Basic and acidic residues" evidence="1">
    <location>
        <begin position="89"/>
        <end position="111"/>
    </location>
</feature>
<comment type="caution">
    <text evidence="2">The sequence shown here is derived from an EMBL/GenBank/DDBJ whole genome shotgun (WGS) entry which is preliminary data.</text>
</comment>
<accession>A0AA39VQZ2</accession>
<sequence length="267" mass="30136">MKLGLLGQFRTGECEAQEKARGWFKRRQNKGGKATNMKNREADQPSSDASEEESGSPTIPRRSRHEKGKYVRVPKPRLPVQRKKFRKLLIRENQDQKGKSGESDNTTSKEEEGLFLEFIKWKGERGECLKPDQSPSLEGPLKEHLDKVDKEVGLAEKVGDKGQQKVVVSKTQSLDGTLKDYLDNLEQAFIWPKLRKSNYSTQNLMCPIEESNLEVSVSMVKETKDSDDNGIVVEDQGVLGDSFESISATGEEGEAYSDSTMKSRRDY</sequence>
<dbReference type="AlphaFoldDB" id="A0AA39VQZ2"/>
<evidence type="ECO:0000313" key="2">
    <source>
        <dbReference type="EMBL" id="KAK0587981.1"/>
    </source>
</evidence>
<dbReference type="Proteomes" id="UP001168877">
    <property type="component" value="Unassembled WGS sequence"/>
</dbReference>